<proteinExistence type="predicted"/>
<evidence type="ECO:0000313" key="2">
    <source>
        <dbReference type="Proteomes" id="UP001165960"/>
    </source>
</evidence>
<dbReference type="EMBL" id="QTSX02004353">
    <property type="protein sequence ID" value="KAJ9065396.1"/>
    <property type="molecule type" value="Genomic_DNA"/>
</dbReference>
<accession>A0ACC2ST23</accession>
<organism evidence="1 2">
    <name type="scientific">Entomophthora muscae</name>
    <dbReference type="NCBI Taxonomy" id="34485"/>
    <lineage>
        <taxon>Eukaryota</taxon>
        <taxon>Fungi</taxon>
        <taxon>Fungi incertae sedis</taxon>
        <taxon>Zoopagomycota</taxon>
        <taxon>Entomophthoromycotina</taxon>
        <taxon>Entomophthoromycetes</taxon>
        <taxon>Entomophthorales</taxon>
        <taxon>Entomophthoraceae</taxon>
        <taxon>Entomophthora</taxon>
    </lineage>
</organism>
<protein>
    <submittedName>
        <fullName evidence="1">Uncharacterized protein</fullName>
    </submittedName>
</protein>
<dbReference type="Proteomes" id="UP001165960">
    <property type="component" value="Unassembled WGS sequence"/>
</dbReference>
<name>A0ACC2ST23_9FUNG</name>
<gene>
    <name evidence="1" type="ORF">DSO57_1020118</name>
</gene>
<comment type="caution">
    <text evidence="1">The sequence shown here is derived from an EMBL/GenBank/DDBJ whole genome shotgun (WGS) entry which is preliminary data.</text>
</comment>
<reference evidence="1" key="1">
    <citation type="submission" date="2022-04" db="EMBL/GenBank/DDBJ databases">
        <title>Genome of the entomopathogenic fungus Entomophthora muscae.</title>
        <authorList>
            <person name="Elya C."/>
            <person name="Lovett B.R."/>
            <person name="Lee E."/>
            <person name="Macias A.M."/>
            <person name="Hajek A.E."/>
            <person name="De Bivort B.L."/>
            <person name="Kasson M.T."/>
            <person name="De Fine Licht H.H."/>
            <person name="Stajich J.E."/>
        </authorList>
    </citation>
    <scope>NUCLEOTIDE SEQUENCE</scope>
    <source>
        <strain evidence="1">Berkeley</strain>
    </source>
</reference>
<sequence length="146" mass="16435">MEPATVPLPGGLVAFPTVVFPNQILNYHWFICNNNSQEVEDRIIAYVTTQTLEKPKTATTWLCNSTFATYQTIFKQLWVLHGQFNAQVIHLVFFLLPGAKTEVYTRTFKIVQDALSSLPTNQLPPPTHTTRANPSSAKKDESTLVK</sequence>
<evidence type="ECO:0000313" key="1">
    <source>
        <dbReference type="EMBL" id="KAJ9065396.1"/>
    </source>
</evidence>
<keyword evidence="2" id="KW-1185">Reference proteome</keyword>